<evidence type="ECO:0000313" key="2">
    <source>
        <dbReference type="EMBL" id="KAH7110301.1"/>
    </source>
</evidence>
<evidence type="ECO:0000256" key="1">
    <source>
        <dbReference type="SAM" id="Phobius"/>
    </source>
</evidence>
<dbReference type="EMBL" id="JAGMWT010000028">
    <property type="protein sequence ID" value="KAH7110301.1"/>
    <property type="molecule type" value="Genomic_DNA"/>
</dbReference>
<dbReference type="Proteomes" id="UP000700596">
    <property type="component" value="Unassembled WGS sequence"/>
</dbReference>
<feature type="transmembrane region" description="Helical" evidence="1">
    <location>
        <begin position="52"/>
        <end position="77"/>
    </location>
</feature>
<keyword evidence="1" id="KW-0812">Transmembrane</keyword>
<sequence length="90" mass="10215">MGSGGSFPLYFLFFFSFLCLSFVLFVKTSLFLCFSFVFPLSRLVKVGLPFPLFFPLSLPSTFSFVIDLFLCPCPFPFSLFLSLSFPLSFV</sequence>
<organism evidence="2 3">
    <name type="scientific">Dendryphion nanum</name>
    <dbReference type="NCBI Taxonomy" id="256645"/>
    <lineage>
        <taxon>Eukaryota</taxon>
        <taxon>Fungi</taxon>
        <taxon>Dikarya</taxon>
        <taxon>Ascomycota</taxon>
        <taxon>Pezizomycotina</taxon>
        <taxon>Dothideomycetes</taxon>
        <taxon>Pleosporomycetidae</taxon>
        <taxon>Pleosporales</taxon>
        <taxon>Torulaceae</taxon>
        <taxon>Dendryphion</taxon>
    </lineage>
</organism>
<keyword evidence="1" id="KW-0472">Membrane</keyword>
<proteinExistence type="predicted"/>
<keyword evidence="3" id="KW-1185">Reference proteome</keyword>
<comment type="caution">
    <text evidence="2">The sequence shown here is derived from an EMBL/GenBank/DDBJ whole genome shotgun (WGS) entry which is preliminary data.</text>
</comment>
<accession>A0A9P9D082</accession>
<evidence type="ECO:0000313" key="3">
    <source>
        <dbReference type="Proteomes" id="UP000700596"/>
    </source>
</evidence>
<feature type="transmembrane region" description="Helical" evidence="1">
    <location>
        <begin position="12"/>
        <end position="40"/>
    </location>
</feature>
<name>A0A9P9D082_9PLEO</name>
<reference evidence="2" key="1">
    <citation type="journal article" date="2021" name="Nat. Commun.">
        <title>Genetic determinants of endophytism in the Arabidopsis root mycobiome.</title>
        <authorList>
            <person name="Mesny F."/>
            <person name="Miyauchi S."/>
            <person name="Thiergart T."/>
            <person name="Pickel B."/>
            <person name="Atanasova L."/>
            <person name="Karlsson M."/>
            <person name="Huettel B."/>
            <person name="Barry K.W."/>
            <person name="Haridas S."/>
            <person name="Chen C."/>
            <person name="Bauer D."/>
            <person name="Andreopoulos W."/>
            <person name="Pangilinan J."/>
            <person name="LaButti K."/>
            <person name="Riley R."/>
            <person name="Lipzen A."/>
            <person name="Clum A."/>
            <person name="Drula E."/>
            <person name="Henrissat B."/>
            <person name="Kohler A."/>
            <person name="Grigoriev I.V."/>
            <person name="Martin F.M."/>
            <person name="Hacquard S."/>
        </authorList>
    </citation>
    <scope>NUCLEOTIDE SEQUENCE</scope>
    <source>
        <strain evidence="2">MPI-CAGE-CH-0243</strain>
    </source>
</reference>
<keyword evidence="1" id="KW-1133">Transmembrane helix</keyword>
<dbReference type="AlphaFoldDB" id="A0A9P9D082"/>
<protein>
    <submittedName>
        <fullName evidence="2">Uncharacterized protein</fullName>
    </submittedName>
</protein>
<gene>
    <name evidence="2" type="ORF">B0J11DRAFT_544372</name>
</gene>